<evidence type="ECO:0000313" key="2">
    <source>
        <dbReference type="EMBL" id="MBW4562831.1"/>
    </source>
</evidence>
<evidence type="ECO:0000313" key="3">
    <source>
        <dbReference type="Proteomes" id="UP000715781"/>
    </source>
</evidence>
<organism evidence="2 3">
    <name type="scientific">Mojavia pulchra JT2-VF2</name>
    <dbReference type="NCBI Taxonomy" id="287848"/>
    <lineage>
        <taxon>Bacteria</taxon>
        <taxon>Bacillati</taxon>
        <taxon>Cyanobacteriota</taxon>
        <taxon>Cyanophyceae</taxon>
        <taxon>Nostocales</taxon>
        <taxon>Nostocaceae</taxon>
    </lineage>
</organism>
<evidence type="ECO:0000256" key="1">
    <source>
        <dbReference type="SAM" id="MobiDB-lite"/>
    </source>
</evidence>
<reference evidence="2" key="1">
    <citation type="submission" date="2021-05" db="EMBL/GenBank/DDBJ databases">
        <authorList>
            <person name="Pietrasiak N."/>
            <person name="Ward R."/>
            <person name="Stajich J.E."/>
            <person name="Kurbessoian T."/>
        </authorList>
    </citation>
    <scope>NUCLEOTIDE SEQUENCE</scope>
    <source>
        <strain evidence="2">JT2-VF2</strain>
    </source>
</reference>
<protein>
    <submittedName>
        <fullName evidence="2">Uncharacterized protein</fullName>
    </submittedName>
</protein>
<accession>A0A951UH74</accession>
<reference evidence="2" key="2">
    <citation type="journal article" date="2022" name="Microbiol. Resour. Announc.">
        <title>Metagenome Sequencing to Explore Phylogenomics of Terrestrial Cyanobacteria.</title>
        <authorList>
            <person name="Ward R.D."/>
            <person name="Stajich J.E."/>
            <person name="Johansen J.R."/>
            <person name="Huntemann M."/>
            <person name="Clum A."/>
            <person name="Foster B."/>
            <person name="Foster B."/>
            <person name="Roux S."/>
            <person name="Palaniappan K."/>
            <person name="Varghese N."/>
            <person name="Mukherjee S."/>
            <person name="Reddy T.B.K."/>
            <person name="Daum C."/>
            <person name="Copeland A."/>
            <person name="Chen I.A."/>
            <person name="Ivanova N.N."/>
            <person name="Kyrpides N.C."/>
            <person name="Shapiro N."/>
            <person name="Eloe-Fadrosh E.A."/>
            <person name="Pietrasiak N."/>
        </authorList>
    </citation>
    <scope>NUCLEOTIDE SEQUENCE</scope>
    <source>
        <strain evidence="2">JT2-VF2</strain>
    </source>
</reference>
<proteinExistence type="predicted"/>
<sequence length="341" mass="38191">MTLKGQLEPPPGTFLSPLLELRDYYARMVEEYESLYTQARSQLNHVEALLSHWSASDNNSQLLTVDVAHETLSSPPQETLSSDGISAIDLVESSQSELQDSDNLEIDNSSSAATDTNEYEPVITTPIIETIPEDRDNSIKGTDIPMLPEYQNTLTRMEAIKKLLQEHSGTVCHIDFIVRSLYGELEPSIFKVVKGRVQSSLTQGKERSSWFAIPDEPGCYTLDLSLLTSSNSRSKTLKQKQKKPLILPKTKIVPMLRIFEGQFLIDAISSLLKQNSGKIFTVAEVISGLYGELDSEEVREIKSKVLNELSRGYRTGRFSRVPEKVGLYTWDTNLMLEKSPG</sequence>
<comment type="caution">
    <text evidence="2">The sequence shown here is derived from an EMBL/GenBank/DDBJ whole genome shotgun (WGS) entry which is preliminary data.</text>
</comment>
<feature type="region of interest" description="Disordered" evidence="1">
    <location>
        <begin position="95"/>
        <end position="119"/>
    </location>
</feature>
<gene>
    <name evidence="2" type="ORF">KME32_17110</name>
</gene>
<dbReference type="Proteomes" id="UP000715781">
    <property type="component" value="Unassembled WGS sequence"/>
</dbReference>
<feature type="compositionally biased region" description="Polar residues" evidence="1">
    <location>
        <begin position="106"/>
        <end position="116"/>
    </location>
</feature>
<dbReference type="AlphaFoldDB" id="A0A951UH74"/>
<name>A0A951UH74_9NOST</name>
<dbReference type="EMBL" id="JAHHHN010000009">
    <property type="protein sequence ID" value="MBW4562831.1"/>
    <property type="molecule type" value="Genomic_DNA"/>
</dbReference>